<dbReference type="eggNOG" id="COG4822">
    <property type="taxonomic scope" value="Bacteria"/>
</dbReference>
<dbReference type="AlphaFoldDB" id="E5Y3C7"/>
<feature type="binding site" evidence="2">
    <location>
        <position position="152"/>
    </location>
    <ligand>
        <name>Co(2+)</name>
        <dbReference type="ChEBI" id="CHEBI:48828"/>
    </ligand>
</feature>
<dbReference type="InterPro" id="IPR010388">
    <property type="entry name" value="Anaerobic_Co-chelatase"/>
</dbReference>
<dbReference type="HOGENOM" id="CLU_036584_1_1_7"/>
<accession>E5Y3C7</accession>
<evidence type="ECO:0000313" key="3">
    <source>
        <dbReference type="EMBL" id="EFV45512.2"/>
    </source>
</evidence>
<dbReference type="EMBL" id="ADCP02000001">
    <property type="protein sequence ID" value="EFV45512.2"/>
    <property type="molecule type" value="Genomic_DNA"/>
</dbReference>
<name>E5Y3C7_BILW3</name>
<keyword evidence="4" id="KW-1185">Reference proteome</keyword>
<keyword evidence="2" id="KW-0479">Metal-binding</keyword>
<organism evidence="3 4">
    <name type="scientific">Bilophila wadsworthia (strain 3_1_6)</name>
    <dbReference type="NCBI Taxonomy" id="563192"/>
    <lineage>
        <taxon>Bacteria</taxon>
        <taxon>Pseudomonadati</taxon>
        <taxon>Thermodesulfobacteriota</taxon>
        <taxon>Desulfovibrionia</taxon>
        <taxon>Desulfovibrionales</taxon>
        <taxon>Desulfovibrionaceae</taxon>
        <taxon>Bilophila</taxon>
    </lineage>
</organism>
<dbReference type="OrthoDB" id="9770331at2"/>
<feature type="binding site" evidence="2">
    <location>
        <position position="216"/>
    </location>
    <ligand>
        <name>Co(2+)</name>
        <dbReference type="ChEBI" id="CHEBI:48828"/>
    </ligand>
</feature>
<dbReference type="GO" id="GO:0016852">
    <property type="term" value="F:sirohydrochlorin cobaltochelatase activity"/>
    <property type="evidence" value="ECO:0007669"/>
    <property type="project" value="InterPro"/>
</dbReference>
<proteinExistence type="predicted"/>
<gene>
    <name evidence="3" type="ORF">HMPREF0179_00688</name>
</gene>
<evidence type="ECO:0000256" key="1">
    <source>
        <dbReference type="PIRSR" id="PIRSR033579-1"/>
    </source>
</evidence>
<feature type="active site" description="Proton acceptor" evidence="1">
    <location>
        <position position="152"/>
    </location>
</feature>
<evidence type="ECO:0000256" key="2">
    <source>
        <dbReference type="PIRSR" id="PIRSR033579-3"/>
    </source>
</evidence>
<dbReference type="SUPFAM" id="SSF53800">
    <property type="entry name" value="Chelatase"/>
    <property type="match status" value="1"/>
</dbReference>
<protein>
    <submittedName>
        <fullName evidence="3">Sirohydrochlorin cobaltochelatase</fullName>
    </submittedName>
</protein>
<dbReference type="Pfam" id="PF06180">
    <property type="entry name" value="CbiK"/>
    <property type="match status" value="1"/>
</dbReference>
<dbReference type="PIRSF" id="PIRSF033579">
    <property type="entry name" value="Anaer_Co_chel"/>
    <property type="match status" value="1"/>
</dbReference>
<dbReference type="STRING" id="563192.HMPREF0179_00688"/>
<evidence type="ECO:0000313" key="4">
    <source>
        <dbReference type="Proteomes" id="UP000006034"/>
    </source>
</evidence>
<dbReference type="Proteomes" id="UP000006034">
    <property type="component" value="Unassembled WGS sequence"/>
</dbReference>
<dbReference type="GO" id="GO:0046872">
    <property type="term" value="F:metal ion binding"/>
    <property type="evidence" value="ECO:0007669"/>
    <property type="project" value="UniProtKB-KW"/>
</dbReference>
<dbReference type="GO" id="GO:0019251">
    <property type="term" value="P:anaerobic cobalamin biosynthetic process"/>
    <property type="evidence" value="ECO:0007669"/>
    <property type="project" value="InterPro"/>
</dbReference>
<dbReference type="Gene3D" id="3.40.50.1400">
    <property type="match status" value="2"/>
</dbReference>
<reference evidence="3 4" key="2">
    <citation type="submission" date="2013-04" db="EMBL/GenBank/DDBJ databases">
        <title>The Genome Sequence of Bilophila wadsworthia 3_1_6.</title>
        <authorList>
            <consortium name="The Broad Institute Genomics Platform"/>
            <person name="Earl A."/>
            <person name="Ward D."/>
            <person name="Feldgarden M."/>
            <person name="Gevers D."/>
            <person name="Sibley C."/>
            <person name="Strauss J."/>
            <person name="Allen-Vercoe E."/>
            <person name="Walker B."/>
            <person name="Young S."/>
            <person name="Zeng Q."/>
            <person name="Gargeya S."/>
            <person name="Fitzgerald M."/>
            <person name="Haas B."/>
            <person name="Abouelleil A."/>
            <person name="Allen A.W."/>
            <person name="Alvarado L."/>
            <person name="Arachchi H.M."/>
            <person name="Berlin A.M."/>
            <person name="Chapman S.B."/>
            <person name="Gainer-Dewar J."/>
            <person name="Goldberg J."/>
            <person name="Griggs A."/>
            <person name="Gujja S."/>
            <person name="Hansen M."/>
            <person name="Howarth C."/>
            <person name="Imamovic A."/>
            <person name="Ireland A."/>
            <person name="Larimer J."/>
            <person name="McCowan C."/>
            <person name="Murphy C."/>
            <person name="Pearson M."/>
            <person name="Poon T.W."/>
            <person name="Priest M."/>
            <person name="Roberts A."/>
            <person name="Saif S."/>
            <person name="Shea T."/>
            <person name="Sisk P."/>
            <person name="Sykes S."/>
            <person name="Wortman J."/>
            <person name="Nusbaum C."/>
            <person name="Birren B."/>
        </authorList>
    </citation>
    <scope>NUCLEOTIDE SEQUENCE [LARGE SCALE GENOMIC DNA]</scope>
    <source>
        <strain evidence="3 4">3_1_6</strain>
    </source>
</reference>
<sequence>MYAITMKRGILLAAFGSGSSQGESTLRRFDAQVRKAFPDVSVRWAFTSMLMRERLASERKKSDSVHKALKKMAFEKFTHVAVQPVHVIPGLEYGDIVSDADELRADGTFASLVVGAPLLTESQASVDRAARALLAELPSGRAPGEPVLFMGHGSRHAAESRYEALAAAVRERDPLVLMGTLNGTIRLEHIVEHLRASGRPFDRVWLLPLLAVVGRHTLEDMAGDSEHSWRSRLEAEGIACVPVLRGMMEYQGFMDIWVGNLAQAMKGWG</sequence>
<reference evidence="3 4" key="1">
    <citation type="submission" date="2010-10" db="EMBL/GenBank/DDBJ databases">
        <authorList>
            <consortium name="The Broad Institute Genome Sequencing Platform"/>
            <person name="Ward D."/>
            <person name="Earl A."/>
            <person name="Feldgarden M."/>
            <person name="Young S.K."/>
            <person name="Gargeya S."/>
            <person name="Zeng Q."/>
            <person name="Alvarado L."/>
            <person name="Berlin A."/>
            <person name="Bochicchio J."/>
            <person name="Chapman S.B."/>
            <person name="Chen Z."/>
            <person name="Freedman E."/>
            <person name="Gellesch M."/>
            <person name="Goldberg J."/>
            <person name="Griggs A."/>
            <person name="Gujja S."/>
            <person name="Heilman E."/>
            <person name="Heiman D."/>
            <person name="Howarth C."/>
            <person name="Mehta T."/>
            <person name="Neiman D."/>
            <person name="Pearson M."/>
            <person name="Roberts A."/>
            <person name="Saif S."/>
            <person name="Shea T."/>
            <person name="Shenoy N."/>
            <person name="Sisk P."/>
            <person name="Stolte C."/>
            <person name="Sykes S."/>
            <person name="White J."/>
            <person name="Yandava C."/>
            <person name="Allen-Vercoe E."/>
            <person name="Sibley C."/>
            <person name="Ambrose C.E."/>
            <person name="Strauss J."/>
            <person name="Daigneault M."/>
            <person name="Haas B."/>
            <person name="Nusbaum C."/>
            <person name="Birren B."/>
        </authorList>
    </citation>
    <scope>NUCLEOTIDE SEQUENCE [LARGE SCALE GENOMIC DNA]</scope>
    <source>
        <strain evidence="3 4">3_1_6</strain>
    </source>
</reference>
<keyword evidence="2" id="KW-0170">Cobalt</keyword>
<comment type="caution">
    <text evidence="3">The sequence shown here is derived from an EMBL/GenBank/DDBJ whole genome shotgun (WGS) entry which is preliminary data.</text>
</comment>